<dbReference type="PROSITE" id="PS51144">
    <property type="entry name" value="ALPHA_CA_2"/>
    <property type="match status" value="1"/>
</dbReference>
<dbReference type="PANTHER" id="PTHR18952:SF265">
    <property type="entry name" value="CARBONIC ANHYDRASE"/>
    <property type="match status" value="1"/>
</dbReference>
<dbReference type="InterPro" id="IPR036398">
    <property type="entry name" value="CA_dom_sf"/>
</dbReference>
<evidence type="ECO:0000256" key="3">
    <source>
        <dbReference type="ARBA" id="ARBA00022723"/>
    </source>
</evidence>
<dbReference type="InterPro" id="IPR001148">
    <property type="entry name" value="CA_dom"/>
</dbReference>
<reference evidence="9" key="1">
    <citation type="journal article" date="2020" name="Nature">
        <title>Giant virus diversity and host interactions through global metagenomics.</title>
        <authorList>
            <person name="Schulz F."/>
            <person name="Roux S."/>
            <person name="Paez-Espino D."/>
            <person name="Jungbluth S."/>
            <person name="Walsh D.A."/>
            <person name="Denef V.J."/>
            <person name="McMahon K.D."/>
            <person name="Konstantinidis K.T."/>
            <person name="Eloe-Fadrosh E.A."/>
            <person name="Kyrpides N.C."/>
            <person name="Woyke T."/>
        </authorList>
    </citation>
    <scope>NUCLEOTIDE SEQUENCE</scope>
    <source>
        <strain evidence="9">GVMAG-S-1101164-164</strain>
    </source>
</reference>
<dbReference type="SUPFAM" id="SSF51069">
    <property type="entry name" value="Carbonic anhydrase"/>
    <property type="match status" value="1"/>
</dbReference>
<evidence type="ECO:0000256" key="1">
    <source>
        <dbReference type="ARBA" id="ARBA00010718"/>
    </source>
</evidence>
<protein>
    <recommendedName>
        <fullName evidence="2">carbonic anhydrase</fullName>
        <ecNumber evidence="2">4.2.1.1</ecNumber>
    </recommendedName>
</protein>
<accession>A0A6C0K0Z6</accession>
<evidence type="ECO:0000259" key="8">
    <source>
        <dbReference type="PROSITE" id="PS51144"/>
    </source>
</evidence>
<evidence type="ECO:0000256" key="5">
    <source>
        <dbReference type="ARBA" id="ARBA00023239"/>
    </source>
</evidence>
<dbReference type="GO" id="GO:0008270">
    <property type="term" value="F:zinc ion binding"/>
    <property type="evidence" value="ECO:0007669"/>
    <property type="project" value="InterPro"/>
</dbReference>
<evidence type="ECO:0000313" key="9">
    <source>
        <dbReference type="EMBL" id="QHU09838.1"/>
    </source>
</evidence>
<name>A0A6C0K0Z6_9ZZZZ</name>
<comment type="similarity">
    <text evidence="1">Belongs to the alpha-carbonic anhydrase family.</text>
</comment>
<evidence type="ECO:0000256" key="2">
    <source>
        <dbReference type="ARBA" id="ARBA00012925"/>
    </source>
</evidence>
<proteinExistence type="inferred from homology"/>
<keyword evidence="7" id="KW-1133">Transmembrane helix</keyword>
<evidence type="ECO:0000256" key="7">
    <source>
        <dbReference type="SAM" id="Phobius"/>
    </source>
</evidence>
<keyword evidence="5" id="KW-0456">Lyase</keyword>
<dbReference type="EC" id="4.2.1.1" evidence="2"/>
<keyword evidence="7" id="KW-0472">Membrane</keyword>
<evidence type="ECO:0000256" key="4">
    <source>
        <dbReference type="ARBA" id="ARBA00022833"/>
    </source>
</evidence>
<dbReference type="Gene3D" id="3.10.200.10">
    <property type="entry name" value="Alpha carbonic anhydrase"/>
    <property type="match status" value="1"/>
</dbReference>
<keyword evidence="7" id="KW-0812">Transmembrane</keyword>
<keyword evidence="4" id="KW-0862">Zinc</keyword>
<organism evidence="9">
    <name type="scientific">viral metagenome</name>
    <dbReference type="NCBI Taxonomy" id="1070528"/>
    <lineage>
        <taxon>unclassified sequences</taxon>
        <taxon>metagenomes</taxon>
        <taxon>organismal metagenomes</taxon>
    </lineage>
</organism>
<dbReference type="AlphaFoldDB" id="A0A6C0K0Z6"/>
<comment type="catalytic activity">
    <reaction evidence="6">
        <text>hydrogencarbonate + H(+) = CO2 + H2O</text>
        <dbReference type="Rhea" id="RHEA:10748"/>
        <dbReference type="ChEBI" id="CHEBI:15377"/>
        <dbReference type="ChEBI" id="CHEBI:15378"/>
        <dbReference type="ChEBI" id="CHEBI:16526"/>
        <dbReference type="ChEBI" id="CHEBI:17544"/>
        <dbReference type="EC" id="4.2.1.1"/>
    </reaction>
</comment>
<feature type="domain" description="Alpha-carbonic anhydrase" evidence="8">
    <location>
        <begin position="1"/>
        <end position="220"/>
    </location>
</feature>
<dbReference type="SMART" id="SM01057">
    <property type="entry name" value="Carb_anhydrase"/>
    <property type="match status" value="1"/>
</dbReference>
<dbReference type="Pfam" id="PF00194">
    <property type="entry name" value="Carb_anhydrase"/>
    <property type="match status" value="1"/>
</dbReference>
<dbReference type="PANTHER" id="PTHR18952">
    <property type="entry name" value="CARBONIC ANHYDRASE"/>
    <property type="match status" value="1"/>
</dbReference>
<dbReference type="EMBL" id="MN740746">
    <property type="protein sequence ID" value="QHU09838.1"/>
    <property type="molecule type" value="Genomic_DNA"/>
</dbReference>
<sequence length="331" mass="36613">MSIYGSASSWGQQCGNSNQSPVNLSQSSSKPCDLLCDLVFDDAYISQANVVVSDEGLILQSQTSLGSCKYGGDSYTCNSLLVTHPSHHTVENIQADGEVVAIFSNPTHGMLCVSSLFRVNPTQTSSTHFFNAFIPYANPSASQSISLGEQWGLFMMVPPAGSYFVYDGSLVVPPCQSTKWVVFKSMINIDSNDFALLVRNVQAGSRPVQPVGDRSIYFNDTEQLPGGPMPHDGKTYMRCRRAGRKNDVRQIQPAGLKEKQPSKPNFIVQWATKQIQANSFLELVDVVLLFVSFGLGVYYAWKNSSDPRGFYIILLFQSFARWIRSFFFTTP</sequence>
<dbReference type="GO" id="GO:0004089">
    <property type="term" value="F:carbonate dehydratase activity"/>
    <property type="evidence" value="ECO:0007669"/>
    <property type="project" value="UniProtKB-EC"/>
</dbReference>
<feature type="transmembrane region" description="Helical" evidence="7">
    <location>
        <begin position="280"/>
        <end position="301"/>
    </location>
</feature>
<evidence type="ECO:0000256" key="6">
    <source>
        <dbReference type="ARBA" id="ARBA00048348"/>
    </source>
</evidence>
<keyword evidence="3" id="KW-0479">Metal-binding</keyword>
<dbReference type="InterPro" id="IPR023561">
    <property type="entry name" value="Carbonic_anhydrase_a-class"/>
</dbReference>